<comment type="caution">
    <text evidence="5">Lacks conserved residue(s) required for the propagation of feature annotation.</text>
</comment>
<evidence type="ECO:0000256" key="6">
    <source>
        <dbReference type="RuleBase" id="RU361183"/>
    </source>
</evidence>
<evidence type="ECO:0000256" key="1">
    <source>
        <dbReference type="ARBA" id="ARBA00022723"/>
    </source>
</evidence>
<feature type="binding site" evidence="5">
    <location>
        <position position="148"/>
    </location>
    <ligand>
        <name>Zn(2+)</name>
        <dbReference type="ChEBI" id="CHEBI:29105"/>
        <note>catalytic</note>
    </ligand>
</feature>
<dbReference type="GO" id="GO:0006508">
    <property type="term" value="P:proteolysis"/>
    <property type="evidence" value="ECO:0007669"/>
    <property type="project" value="UniProtKB-KW"/>
</dbReference>
<feature type="binding site" evidence="5">
    <location>
        <position position="138"/>
    </location>
    <ligand>
        <name>Zn(2+)</name>
        <dbReference type="ChEBI" id="CHEBI:29105"/>
        <note>catalytic</note>
    </ligand>
</feature>
<keyword evidence="4" id="KW-1015">Disulfide bond</keyword>
<dbReference type="InterPro" id="IPR001506">
    <property type="entry name" value="Peptidase_M12A"/>
</dbReference>
<sequence length="412" mass="48302">MPLIIASPINRQNFFTKGTEECISNDAENYERKKRDVMQKDYYYRWKFPIRFYIEYDDFDYFDYFYIFEHNLLEALEIIQNNTCVTFNRSWIPIQNEQGLNVKLNIFCSSKVGLINPNKPQDINLSLKCYGYKAHILHEIGHALGLLHEQSRSDRDKYVNIDLGNVEEANHRNFRKFNYTSNKNYSTSYDYASVMHYPQYAFAIKSKGVVITSKLDNAYNKMMGQRIKMTFNDFKIINLYHCNTCHWVDKDGKRNKTNYKNAQCKNNGYPHYNECNKCICPVGYTGDLCQKIVSGSKECGKTTFYAQKYQQKLFFNGTMICYIFILAKDEKNKIKIKILFSKTSSRSICTEDISNQIKYRKDKGNTGLLLCGHNENISLKSGSNSVLIIYRGSSQDSRLILTYQQFSRRKKS</sequence>
<dbReference type="PRINTS" id="PR00480">
    <property type="entry name" value="ASTACIN"/>
</dbReference>
<comment type="cofactor">
    <cofactor evidence="5 6">
        <name>Zn(2+)</name>
        <dbReference type="ChEBI" id="CHEBI:29105"/>
    </cofactor>
    <text evidence="5 6">Binds 1 zinc ion per subunit.</text>
</comment>
<dbReference type="AlphaFoldDB" id="A0A0K0EVQ4"/>
<dbReference type="EC" id="3.4.24.-" evidence="6"/>
<name>A0A0K0EVQ4_STRVS</name>
<dbReference type="PROSITE" id="PS51864">
    <property type="entry name" value="ASTACIN"/>
    <property type="match status" value="1"/>
</dbReference>
<evidence type="ECO:0000256" key="5">
    <source>
        <dbReference type="PROSITE-ProRule" id="PRU01211"/>
    </source>
</evidence>
<feature type="binding site" evidence="5">
    <location>
        <position position="142"/>
    </location>
    <ligand>
        <name>Zn(2+)</name>
        <dbReference type="ChEBI" id="CHEBI:29105"/>
        <note>catalytic</note>
    </ligand>
</feature>
<keyword evidence="8" id="KW-1185">Reference proteome</keyword>
<dbReference type="GO" id="GO:0008270">
    <property type="term" value="F:zinc ion binding"/>
    <property type="evidence" value="ECO:0007669"/>
    <property type="project" value="UniProtKB-UniRule"/>
</dbReference>
<evidence type="ECO:0000256" key="4">
    <source>
        <dbReference type="ARBA" id="ARBA00023157"/>
    </source>
</evidence>
<reference evidence="8" key="1">
    <citation type="submission" date="2014-07" db="EMBL/GenBank/DDBJ databases">
        <authorList>
            <person name="Martin A.A"/>
            <person name="De Silva N."/>
        </authorList>
    </citation>
    <scope>NUCLEOTIDE SEQUENCE</scope>
</reference>
<dbReference type="InterPro" id="IPR024079">
    <property type="entry name" value="MetalloPept_cat_dom_sf"/>
</dbReference>
<keyword evidence="3 5" id="KW-0482">Metalloprotease</keyword>
<dbReference type="SMART" id="SM00235">
    <property type="entry name" value="ZnMc"/>
    <property type="match status" value="1"/>
</dbReference>
<dbReference type="GO" id="GO:0004222">
    <property type="term" value="F:metalloendopeptidase activity"/>
    <property type="evidence" value="ECO:0007669"/>
    <property type="project" value="UniProtKB-UniRule"/>
</dbReference>
<evidence type="ECO:0000256" key="2">
    <source>
        <dbReference type="ARBA" id="ARBA00022833"/>
    </source>
</evidence>
<dbReference type="WBParaSite" id="SVE_0060400.1">
    <property type="protein sequence ID" value="SVE_0060400.1"/>
    <property type="gene ID" value="SVE_0060400"/>
</dbReference>
<dbReference type="Proteomes" id="UP000035680">
    <property type="component" value="Unassembled WGS sequence"/>
</dbReference>
<dbReference type="InterPro" id="IPR006026">
    <property type="entry name" value="Peptidase_Metallo"/>
</dbReference>
<organism evidence="8 9">
    <name type="scientific">Strongyloides venezuelensis</name>
    <name type="common">Threadworm</name>
    <dbReference type="NCBI Taxonomy" id="75913"/>
    <lineage>
        <taxon>Eukaryota</taxon>
        <taxon>Metazoa</taxon>
        <taxon>Ecdysozoa</taxon>
        <taxon>Nematoda</taxon>
        <taxon>Chromadorea</taxon>
        <taxon>Rhabditida</taxon>
        <taxon>Tylenchina</taxon>
        <taxon>Panagrolaimomorpha</taxon>
        <taxon>Strongyloidoidea</taxon>
        <taxon>Strongyloididae</taxon>
        <taxon>Strongyloides</taxon>
    </lineage>
</organism>
<dbReference type="PROSITE" id="PS01186">
    <property type="entry name" value="EGF_2"/>
    <property type="match status" value="1"/>
</dbReference>
<keyword evidence="5 6" id="KW-0645">Protease</keyword>
<dbReference type="InterPro" id="IPR000742">
    <property type="entry name" value="EGF"/>
</dbReference>
<reference evidence="9" key="2">
    <citation type="submission" date="2015-08" db="UniProtKB">
        <authorList>
            <consortium name="WormBaseParasite"/>
        </authorList>
    </citation>
    <scope>IDENTIFICATION</scope>
</reference>
<proteinExistence type="predicted"/>
<dbReference type="PANTHER" id="PTHR10127">
    <property type="entry name" value="DISCOIDIN, CUB, EGF, LAMININ , AND ZINC METALLOPROTEASE DOMAIN CONTAINING"/>
    <property type="match status" value="1"/>
</dbReference>
<keyword evidence="2 5" id="KW-0862">Zinc</keyword>
<feature type="domain" description="Peptidase M12A" evidence="7">
    <location>
        <begin position="36"/>
        <end position="243"/>
    </location>
</feature>
<protein>
    <recommendedName>
        <fullName evidence="6">Metalloendopeptidase</fullName>
        <ecNumber evidence="6">3.4.24.-</ecNumber>
    </recommendedName>
</protein>
<feature type="active site" evidence="5">
    <location>
        <position position="139"/>
    </location>
</feature>
<keyword evidence="1 5" id="KW-0479">Metal-binding</keyword>
<dbReference type="PANTHER" id="PTHR10127:SF802">
    <property type="entry name" value="ZINC METALLOPROTEINASE NAS-10"/>
    <property type="match status" value="1"/>
</dbReference>
<evidence type="ECO:0000313" key="8">
    <source>
        <dbReference type="Proteomes" id="UP000035680"/>
    </source>
</evidence>
<evidence type="ECO:0000256" key="3">
    <source>
        <dbReference type="ARBA" id="ARBA00023049"/>
    </source>
</evidence>
<accession>A0A0K0EVQ4</accession>
<evidence type="ECO:0000259" key="7">
    <source>
        <dbReference type="PROSITE" id="PS51864"/>
    </source>
</evidence>
<dbReference type="SUPFAM" id="SSF55486">
    <property type="entry name" value="Metalloproteases ('zincins'), catalytic domain"/>
    <property type="match status" value="1"/>
</dbReference>
<dbReference type="Gene3D" id="3.40.390.10">
    <property type="entry name" value="Collagenase (Catalytic Domain)"/>
    <property type="match status" value="1"/>
</dbReference>
<keyword evidence="5 6" id="KW-0378">Hydrolase</keyword>
<dbReference type="Pfam" id="PF01400">
    <property type="entry name" value="Astacin"/>
    <property type="match status" value="1"/>
</dbReference>
<evidence type="ECO:0000313" key="9">
    <source>
        <dbReference type="WBParaSite" id="SVE_0060400.1"/>
    </source>
</evidence>